<protein>
    <submittedName>
        <fullName evidence="2">Uncharacterized protein</fullName>
    </submittedName>
</protein>
<feature type="region of interest" description="Disordered" evidence="1">
    <location>
        <begin position="29"/>
        <end position="75"/>
    </location>
</feature>
<comment type="caution">
    <text evidence="2">The sequence shown here is derived from an EMBL/GenBank/DDBJ whole genome shotgun (WGS) entry which is preliminary data.</text>
</comment>
<evidence type="ECO:0000313" key="3">
    <source>
        <dbReference type="Proteomes" id="UP001066276"/>
    </source>
</evidence>
<dbReference type="Proteomes" id="UP001066276">
    <property type="component" value="Chromosome 11"/>
</dbReference>
<proteinExistence type="predicted"/>
<accession>A0AAV7LTT4</accession>
<organism evidence="2 3">
    <name type="scientific">Pleurodeles waltl</name>
    <name type="common">Iberian ribbed newt</name>
    <dbReference type="NCBI Taxonomy" id="8319"/>
    <lineage>
        <taxon>Eukaryota</taxon>
        <taxon>Metazoa</taxon>
        <taxon>Chordata</taxon>
        <taxon>Craniata</taxon>
        <taxon>Vertebrata</taxon>
        <taxon>Euteleostomi</taxon>
        <taxon>Amphibia</taxon>
        <taxon>Batrachia</taxon>
        <taxon>Caudata</taxon>
        <taxon>Salamandroidea</taxon>
        <taxon>Salamandridae</taxon>
        <taxon>Pleurodelinae</taxon>
        <taxon>Pleurodeles</taxon>
    </lineage>
</organism>
<gene>
    <name evidence="2" type="ORF">NDU88_006889</name>
</gene>
<dbReference type="EMBL" id="JANPWB010000015">
    <property type="protein sequence ID" value="KAJ1093797.1"/>
    <property type="molecule type" value="Genomic_DNA"/>
</dbReference>
<sequence length="75" mass="8471">MTHRGRLQVPAGVCFTTAPTSQLTRWRWGGSGERTERVAGRAPPDHAVRRRNRAEDQMRPSFKRHPQPPPCRAAA</sequence>
<reference evidence="2" key="1">
    <citation type="journal article" date="2022" name="bioRxiv">
        <title>Sequencing and chromosome-scale assembly of the giantPleurodeles waltlgenome.</title>
        <authorList>
            <person name="Brown T."/>
            <person name="Elewa A."/>
            <person name="Iarovenko S."/>
            <person name="Subramanian E."/>
            <person name="Araus A.J."/>
            <person name="Petzold A."/>
            <person name="Susuki M."/>
            <person name="Suzuki K.-i.T."/>
            <person name="Hayashi T."/>
            <person name="Toyoda A."/>
            <person name="Oliveira C."/>
            <person name="Osipova E."/>
            <person name="Leigh N.D."/>
            <person name="Simon A."/>
            <person name="Yun M.H."/>
        </authorList>
    </citation>
    <scope>NUCLEOTIDE SEQUENCE</scope>
    <source>
        <strain evidence="2">20211129_DDA</strain>
        <tissue evidence="2">Liver</tissue>
    </source>
</reference>
<evidence type="ECO:0000313" key="2">
    <source>
        <dbReference type="EMBL" id="KAJ1093797.1"/>
    </source>
</evidence>
<feature type="compositionally biased region" description="Basic and acidic residues" evidence="1">
    <location>
        <begin position="33"/>
        <end position="58"/>
    </location>
</feature>
<name>A0AAV7LTT4_PLEWA</name>
<keyword evidence="3" id="KW-1185">Reference proteome</keyword>
<evidence type="ECO:0000256" key="1">
    <source>
        <dbReference type="SAM" id="MobiDB-lite"/>
    </source>
</evidence>
<dbReference type="AlphaFoldDB" id="A0AAV7LTT4"/>